<feature type="region of interest" description="Disordered" evidence="7">
    <location>
        <begin position="179"/>
        <end position="200"/>
    </location>
</feature>
<keyword evidence="1" id="KW-0285">Flavoprotein</keyword>
<organism evidence="9">
    <name type="scientific">marine sediment metagenome</name>
    <dbReference type="NCBI Taxonomy" id="412755"/>
    <lineage>
        <taxon>unclassified sequences</taxon>
        <taxon>metagenomes</taxon>
        <taxon>ecological metagenomes</taxon>
    </lineage>
</organism>
<dbReference type="HAMAP" id="MF_01216">
    <property type="entry name" value="Azoreductase_type1"/>
    <property type="match status" value="1"/>
</dbReference>
<evidence type="ECO:0000256" key="3">
    <source>
        <dbReference type="ARBA" id="ARBA00023002"/>
    </source>
</evidence>
<dbReference type="InterPro" id="IPR050104">
    <property type="entry name" value="FMN-dep_NADH:Q_OxRdtase_AzoR1"/>
</dbReference>
<reference evidence="9" key="1">
    <citation type="journal article" date="2015" name="Nature">
        <title>Complex archaea that bridge the gap between prokaryotes and eukaryotes.</title>
        <authorList>
            <person name="Spang A."/>
            <person name="Saw J.H."/>
            <person name="Jorgensen S.L."/>
            <person name="Zaremba-Niedzwiedzka K."/>
            <person name="Martijn J."/>
            <person name="Lind A.E."/>
            <person name="van Eijk R."/>
            <person name="Schleper C."/>
            <person name="Guy L."/>
            <person name="Ettema T.J."/>
        </authorList>
    </citation>
    <scope>NUCLEOTIDE SEQUENCE</scope>
</reference>
<keyword evidence="3" id="KW-0560">Oxidoreductase</keyword>
<dbReference type="PANTHER" id="PTHR43741">
    <property type="entry name" value="FMN-DEPENDENT NADH-AZOREDUCTASE 1"/>
    <property type="match status" value="1"/>
</dbReference>
<dbReference type="InterPro" id="IPR003680">
    <property type="entry name" value="Flavodoxin_fold"/>
</dbReference>
<dbReference type="EC" id="1.7.1.17" evidence="5"/>
<evidence type="ECO:0000256" key="5">
    <source>
        <dbReference type="ARBA" id="ARBA00024061"/>
    </source>
</evidence>
<protein>
    <recommendedName>
        <fullName evidence="5">FMN-dependent NADH-azoreductase</fullName>
        <ecNumber evidence="5">1.7.1.17</ecNumber>
    </recommendedName>
</protein>
<feature type="domain" description="Flavodoxin-like fold" evidence="8">
    <location>
        <begin position="3"/>
        <end position="197"/>
    </location>
</feature>
<evidence type="ECO:0000256" key="7">
    <source>
        <dbReference type="SAM" id="MobiDB-lite"/>
    </source>
</evidence>
<proteinExistence type="inferred from homology"/>
<feature type="compositionally biased region" description="Basic and acidic residues" evidence="7">
    <location>
        <begin position="183"/>
        <end position="200"/>
    </location>
</feature>
<comment type="catalytic activity">
    <reaction evidence="6">
        <text>N,N-dimethyl-1,4-phenylenediamine + anthranilate + 2 NAD(+) = 2-(4-dimethylaminophenyl)diazenylbenzoate + 2 NADH + 2 H(+)</text>
        <dbReference type="Rhea" id="RHEA:55872"/>
        <dbReference type="ChEBI" id="CHEBI:15378"/>
        <dbReference type="ChEBI" id="CHEBI:15783"/>
        <dbReference type="ChEBI" id="CHEBI:16567"/>
        <dbReference type="ChEBI" id="CHEBI:57540"/>
        <dbReference type="ChEBI" id="CHEBI:57945"/>
        <dbReference type="ChEBI" id="CHEBI:71579"/>
        <dbReference type="EC" id="1.7.1.17"/>
    </reaction>
    <physiologicalReaction direction="right-to-left" evidence="6">
        <dbReference type="Rhea" id="RHEA:55874"/>
    </physiologicalReaction>
</comment>
<comment type="caution">
    <text evidence="9">The sequence shown here is derived from an EMBL/GenBank/DDBJ whole genome shotgun (WGS) entry which is preliminary data.</text>
</comment>
<sequence length="200" mass="21824">MQQILVIQSSARQSGSLSREYTATLTAKLQAQYPQAKVVIRDIGAQPVPHLDETLLGGWMKPADQQTQEERAAAARSDELVDELLASDVVVIGSPMYNFGITSTLKSWFDHVLRAGRTFKYTETGPVPLTPDRKVYVVTSRGGRHQGMPQDHQQPYITTALGFIGIKDVTFVHVEGQSMGDEEAGKGRAEADKALAELAA</sequence>
<dbReference type="InterPro" id="IPR029039">
    <property type="entry name" value="Flavoprotein-like_sf"/>
</dbReference>
<dbReference type="InterPro" id="IPR023048">
    <property type="entry name" value="NADH:quinone_OxRdtase_FMN_depd"/>
</dbReference>
<name>A0A0F9XQD0_9ZZZZ</name>
<dbReference type="Gene3D" id="3.40.50.360">
    <property type="match status" value="1"/>
</dbReference>
<dbReference type="Pfam" id="PF02525">
    <property type="entry name" value="Flavodoxin_2"/>
    <property type="match status" value="1"/>
</dbReference>
<gene>
    <name evidence="9" type="ORF">LCGC14_0114710</name>
</gene>
<dbReference type="PANTHER" id="PTHR43741:SF2">
    <property type="entry name" value="FMN-DEPENDENT NADH:QUINONE OXIDOREDUCTASE"/>
    <property type="match status" value="1"/>
</dbReference>
<evidence type="ECO:0000256" key="2">
    <source>
        <dbReference type="ARBA" id="ARBA00022643"/>
    </source>
</evidence>
<keyword evidence="4" id="KW-0520">NAD</keyword>
<evidence type="ECO:0000313" key="9">
    <source>
        <dbReference type="EMBL" id="KKO01662.1"/>
    </source>
</evidence>
<dbReference type="GO" id="GO:0016655">
    <property type="term" value="F:oxidoreductase activity, acting on NAD(P)H, quinone or similar compound as acceptor"/>
    <property type="evidence" value="ECO:0007669"/>
    <property type="project" value="InterPro"/>
</dbReference>
<dbReference type="SUPFAM" id="SSF52218">
    <property type="entry name" value="Flavoproteins"/>
    <property type="match status" value="1"/>
</dbReference>
<accession>A0A0F9XQD0</accession>
<evidence type="ECO:0000259" key="8">
    <source>
        <dbReference type="Pfam" id="PF02525"/>
    </source>
</evidence>
<dbReference type="GO" id="GO:0010181">
    <property type="term" value="F:FMN binding"/>
    <property type="evidence" value="ECO:0007669"/>
    <property type="project" value="InterPro"/>
</dbReference>
<evidence type="ECO:0000256" key="4">
    <source>
        <dbReference type="ARBA" id="ARBA00023027"/>
    </source>
</evidence>
<keyword evidence="2" id="KW-0288">FMN</keyword>
<dbReference type="AlphaFoldDB" id="A0A0F9XQD0"/>
<evidence type="ECO:0000256" key="6">
    <source>
        <dbReference type="ARBA" id="ARBA00048542"/>
    </source>
</evidence>
<evidence type="ECO:0000256" key="1">
    <source>
        <dbReference type="ARBA" id="ARBA00022630"/>
    </source>
</evidence>
<dbReference type="EMBL" id="LAZR01000034">
    <property type="protein sequence ID" value="KKO01662.1"/>
    <property type="molecule type" value="Genomic_DNA"/>
</dbReference>